<organism evidence="2 3">
    <name type="scientific">Scylla paramamosain</name>
    <name type="common">Mud crab</name>
    <dbReference type="NCBI Taxonomy" id="85552"/>
    <lineage>
        <taxon>Eukaryota</taxon>
        <taxon>Metazoa</taxon>
        <taxon>Ecdysozoa</taxon>
        <taxon>Arthropoda</taxon>
        <taxon>Crustacea</taxon>
        <taxon>Multicrustacea</taxon>
        <taxon>Malacostraca</taxon>
        <taxon>Eumalacostraca</taxon>
        <taxon>Eucarida</taxon>
        <taxon>Decapoda</taxon>
        <taxon>Pleocyemata</taxon>
        <taxon>Brachyura</taxon>
        <taxon>Eubrachyura</taxon>
        <taxon>Portunoidea</taxon>
        <taxon>Portunidae</taxon>
        <taxon>Portuninae</taxon>
        <taxon>Scylla</taxon>
    </lineage>
</organism>
<evidence type="ECO:0000256" key="1">
    <source>
        <dbReference type="SAM" id="MobiDB-lite"/>
    </source>
</evidence>
<feature type="region of interest" description="Disordered" evidence="1">
    <location>
        <begin position="1"/>
        <end position="41"/>
    </location>
</feature>
<keyword evidence="3" id="KW-1185">Reference proteome</keyword>
<reference evidence="2 3" key="1">
    <citation type="submission" date="2023-03" db="EMBL/GenBank/DDBJ databases">
        <title>High-quality genome of Scylla paramamosain provides insights in environmental adaptation.</title>
        <authorList>
            <person name="Zhang L."/>
        </authorList>
    </citation>
    <scope>NUCLEOTIDE SEQUENCE [LARGE SCALE GENOMIC DNA]</scope>
    <source>
        <strain evidence="2">LZ_2023a</strain>
        <tissue evidence="2">Muscle</tissue>
    </source>
</reference>
<dbReference type="AlphaFoldDB" id="A0AAW0UBI2"/>
<dbReference type="EMBL" id="JARAKH010000014">
    <property type="protein sequence ID" value="KAK8397405.1"/>
    <property type="molecule type" value="Genomic_DNA"/>
</dbReference>
<feature type="compositionally biased region" description="Basic residues" evidence="1">
    <location>
        <begin position="16"/>
        <end position="32"/>
    </location>
</feature>
<protein>
    <submittedName>
        <fullName evidence="2">Uncharacterized protein</fullName>
    </submittedName>
</protein>
<evidence type="ECO:0000313" key="3">
    <source>
        <dbReference type="Proteomes" id="UP001487740"/>
    </source>
</evidence>
<dbReference type="Proteomes" id="UP001487740">
    <property type="component" value="Unassembled WGS sequence"/>
</dbReference>
<accession>A0AAW0UBI2</accession>
<sequence length="97" mass="11407">MAKRKEGQGRKELGRREKRKRRRREEKKKKHGKMEEEEEKIRREEEELRNFSYFQNGDASLPGCRQVTRGGPSLAALLQDHLPCVMASVREAVCVRL</sequence>
<evidence type="ECO:0000313" key="2">
    <source>
        <dbReference type="EMBL" id="KAK8397405.1"/>
    </source>
</evidence>
<gene>
    <name evidence="2" type="ORF">O3P69_004852</name>
</gene>
<proteinExistence type="predicted"/>
<name>A0AAW0UBI2_SCYPA</name>
<comment type="caution">
    <text evidence="2">The sequence shown here is derived from an EMBL/GenBank/DDBJ whole genome shotgun (WGS) entry which is preliminary data.</text>
</comment>
<feature type="compositionally biased region" description="Basic and acidic residues" evidence="1">
    <location>
        <begin position="1"/>
        <end position="15"/>
    </location>
</feature>